<protein>
    <submittedName>
        <fullName evidence="2">Uncharacterized protein</fullName>
    </submittedName>
</protein>
<keyword evidence="3" id="KW-1185">Reference proteome</keyword>
<feature type="region of interest" description="Disordered" evidence="1">
    <location>
        <begin position="1"/>
        <end position="28"/>
    </location>
</feature>
<evidence type="ECO:0000313" key="2">
    <source>
        <dbReference type="EMBL" id="AVD99479.1"/>
    </source>
</evidence>
<evidence type="ECO:0000313" key="3">
    <source>
        <dbReference type="Proteomes" id="UP000241360"/>
    </source>
</evidence>
<organism evidence="2 3">
    <name type="scientific">Streptomyces phage Bing</name>
    <dbReference type="NCBI Taxonomy" id="2079427"/>
    <lineage>
        <taxon>Viruses</taxon>
        <taxon>Duplodnaviria</taxon>
        <taxon>Heunggongvirae</taxon>
        <taxon>Uroviricota</taxon>
        <taxon>Caudoviricetes</taxon>
        <taxon>Bingvirus</taxon>
        <taxon>Bingvirus bing</taxon>
    </lineage>
</organism>
<feature type="region of interest" description="Disordered" evidence="1">
    <location>
        <begin position="101"/>
        <end position="131"/>
    </location>
</feature>
<accession>A0A2L1IWB1</accession>
<dbReference type="Proteomes" id="UP000241360">
    <property type="component" value="Segment"/>
</dbReference>
<name>A0A2L1IWB1_9CAUD</name>
<proteinExistence type="predicted"/>
<gene>
    <name evidence="2" type="ORF">SEA_BING_57</name>
</gene>
<dbReference type="OrthoDB" id="26433at10239"/>
<reference evidence="3" key="1">
    <citation type="submission" date="2018-01" db="EMBL/GenBank/DDBJ databases">
        <authorList>
            <person name="Wardenburg K.E."/>
            <person name="Rana S."/>
            <person name="Felix E."/>
            <person name="Puentes R.J."/>
            <person name="Shaffer C.D."/>
            <person name="Weston-Hafer K.A."/>
            <person name="Russell D.A."/>
            <person name="Pope W.H."/>
            <person name="Jacobs-Sera D."/>
            <person name="Hendrix R.W."/>
            <person name="Hatfull G.F."/>
        </authorList>
    </citation>
    <scope>NUCLEOTIDE SEQUENCE [LARGE SCALE GENOMIC DNA]</scope>
</reference>
<sequence>MADEFPGNSFAAKQIKVTEEGTEPKTKVEKEKLEPVINGKVEQRKKTLGARFKQHFVTEGEGFFDHIVEKVIIPKSLELFNTIVRQTADAFAQGVEEALFGGRTNRPASPPRPGHGAVHRPTTNYNGVSSAPKPAATAYFQPVVRRSNVVKDVVLEFREDVELVLDTLRGVIERHGNCTLGDFYGLVDIPQNPVDQEWGWTNLASARSREVNGGYLVVLPRLEHLG</sequence>
<feature type="compositionally biased region" description="Basic and acidic residues" evidence="1">
    <location>
        <begin position="16"/>
        <end position="28"/>
    </location>
</feature>
<dbReference type="EMBL" id="MG757154">
    <property type="protein sequence ID" value="AVD99479.1"/>
    <property type="molecule type" value="Genomic_DNA"/>
</dbReference>
<evidence type="ECO:0000256" key="1">
    <source>
        <dbReference type="SAM" id="MobiDB-lite"/>
    </source>
</evidence>